<dbReference type="AlphaFoldDB" id="A0A290ZAU2"/>
<protein>
    <submittedName>
        <fullName evidence="2">Uncharacterized protein</fullName>
    </submittedName>
</protein>
<evidence type="ECO:0000313" key="3">
    <source>
        <dbReference type="Proteomes" id="UP000218505"/>
    </source>
</evidence>
<evidence type="ECO:0000313" key="2">
    <source>
        <dbReference type="EMBL" id="ATE56116.1"/>
    </source>
</evidence>
<gene>
    <name evidence="2" type="ORF">CNX65_24925</name>
</gene>
<feature type="transmembrane region" description="Helical" evidence="1">
    <location>
        <begin position="53"/>
        <end position="73"/>
    </location>
</feature>
<evidence type="ECO:0000256" key="1">
    <source>
        <dbReference type="SAM" id="Phobius"/>
    </source>
</evidence>
<dbReference type="RefSeq" id="WP_096495937.1">
    <property type="nucleotide sequence ID" value="NZ_CP023445.1"/>
</dbReference>
<dbReference type="Proteomes" id="UP000218505">
    <property type="component" value="Chromosome"/>
</dbReference>
<reference evidence="2" key="1">
    <citation type="submission" date="2017-09" db="EMBL/GenBank/DDBJ databases">
        <title>Complete Genome Sequence of ansamitocin-producing Bacterium Actinosynnema pretiosum X47.</title>
        <authorList>
            <person name="Cao G."/>
            <person name="Zong G."/>
            <person name="Zhong C."/>
            <person name="Fu J."/>
        </authorList>
    </citation>
    <scope>NUCLEOTIDE SEQUENCE [LARGE SCALE GENOMIC DNA]</scope>
    <source>
        <strain evidence="2">X47</strain>
    </source>
</reference>
<organism evidence="2 3">
    <name type="scientific">Actinosynnema pretiosum</name>
    <dbReference type="NCBI Taxonomy" id="42197"/>
    <lineage>
        <taxon>Bacteria</taxon>
        <taxon>Bacillati</taxon>
        <taxon>Actinomycetota</taxon>
        <taxon>Actinomycetes</taxon>
        <taxon>Pseudonocardiales</taxon>
        <taxon>Pseudonocardiaceae</taxon>
        <taxon>Actinosynnema</taxon>
    </lineage>
</organism>
<proteinExistence type="predicted"/>
<sequence length="99" mass="10300">MTEKRRAWPFPVALVANAVLGVVSALPLAWGFALLVDLAGPGPSDPPDVAAPLSLLTPVLLVFLLLNAVLFKLSGSRASSYWPVNVLVLLVPALLASCA</sequence>
<feature type="transmembrane region" description="Helical" evidence="1">
    <location>
        <begin position="12"/>
        <end position="33"/>
    </location>
</feature>
<name>A0A290ZAU2_9PSEU</name>
<keyword evidence="3" id="KW-1185">Reference proteome</keyword>
<keyword evidence="1" id="KW-1133">Transmembrane helix</keyword>
<feature type="transmembrane region" description="Helical" evidence="1">
    <location>
        <begin position="80"/>
        <end position="97"/>
    </location>
</feature>
<dbReference type="EMBL" id="CP023445">
    <property type="protein sequence ID" value="ATE56116.1"/>
    <property type="molecule type" value="Genomic_DNA"/>
</dbReference>
<keyword evidence="1" id="KW-0472">Membrane</keyword>
<accession>A0A290ZAU2</accession>
<keyword evidence="1" id="KW-0812">Transmembrane</keyword>
<dbReference type="KEGG" id="apre:CNX65_24925"/>